<reference evidence="2 3" key="1">
    <citation type="submission" date="2019-05" db="EMBL/GenBank/DDBJ databases">
        <title>Another draft genome of Portunus trituberculatus and its Hox gene families provides insights of decapod evolution.</title>
        <authorList>
            <person name="Jeong J.-H."/>
            <person name="Song I."/>
            <person name="Kim S."/>
            <person name="Choi T."/>
            <person name="Kim D."/>
            <person name="Ryu S."/>
            <person name="Kim W."/>
        </authorList>
    </citation>
    <scope>NUCLEOTIDE SEQUENCE [LARGE SCALE GENOMIC DNA]</scope>
    <source>
        <tissue evidence="2">Muscle</tissue>
    </source>
</reference>
<accession>A0A5B7ICY5</accession>
<proteinExistence type="predicted"/>
<dbReference type="Proteomes" id="UP000324222">
    <property type="component" value="Unassembled WGS sequence"/>
</dbReference>
<evidence type="ECO:0000313" key="3">
    <source>
        <dbReference type="Proteomes" id="UP000324222"/>
    </source>
</evidence>
<gene>
    <name evidence="2" type="ORF">E2C01_074702</name>
</gene>
<name>A0A5B7ICY5_PORTR</name>
<sequence length="221" mass="23852">MGGGAAFGQKEGEACGLEGRSLRPGFHGPGLSDGGPVYPVLCWPLLPPSSVIEEPVPGPSSVLHDSVPGDPSPVVSPSAPPAPPRSLCLLTYTSSSRGFWPISPLLLLCRMPSLRLLLWWRTLTLLHHFPYLVRRLSHTGWICPPVSDDPPSEEELEPEVLPESWAPVPPDWQVSQVAGSTILLRRDGATHGEAVPVPGQEVCWGTLCHSPLPSWHFRPLS</sequence>
<keyword evidence="3" id="KW-1185">Reference proteome</keyword>
<feature type="region of interest" description="Disordered" evidence="1">
    <location>
        <begin position="56"/>
        <end position="81"/>
    </location>
</feature>
<evidence type="ECO:0000256" key="1">
    <source>
        <dbReference type="SAM" id="MobiDB-lite"/>
    </source>
</evidence>
<dbReference type="EMBL" id="VSRR010053120">
    <property type="protein sequence ID" value="MPC80133.1"/>
    <property type="molecule type" value="Genomic_DNA"/>
</dbReference>
<feature type="compositionally biased region" description="Low complexity" evidence="1">
    <location>
        <begin position="65"/>
        <end position="77"/>
    </location>
</feature>
<dbReference type="AlphaFoldDB" id="A0A5B7ICY5"/>
<evidence type="ECO:0000313" key="2">
    <source>
        <dbReference type="EMBL" id="MPC80133.1"/>
    </source>
</evidence>
<protein>
    <submittedName>
        <fullName evidence="2">Uncharacterized protein</fullName>
    </submittedName>
</protein>
<organism evidence="2 3">
    <name type="scientific">Portunus trituberculatus</name>
    <name type="common">Swimming crab</name>
    <name type="synonym">Neptunus trituberculatus</name>
    <dbReference type="NCBI Taxonomy" id="210409"/>
    <lineage>
        <taxon>Eukaryota</taxon>
        <taxon>Metazoa</taxon>
        <taxon>Ecdysozoa</taxon>
        <taxon>Arthropoda</taxon>
        <taxon>Crustacea</taxon>
        <taxon>Multicrustacea</taxon>
        <taxon>Malacostraca</taxon>
        <taxon>Eumalacostraca</taxon>
        <taxon>Eucarida</taxon>
        <taxon>Decapoda</taxon>
        <taxon>Pleocyemata</taxon>
        <taxon>Brachyura</taxon>
        <taxon>Eubrachyura</taxon>
        <taxon>Portunoidea</taxon>
        <taxon>Portunidae</taxon>
        <taxon>Portuninae</taxon>
        <taxon>Portunus</taxon>
    </lineage>
</organism>
<comment type="caution">
    <text evidence="2">The sequence shown here is derived from an EMBL/GenBank/DDBJ whole genome shotgun (WGS) entry which is preliminary data.</text>
</comment>